<evidence type="ECO:0000313" key="1">
    <source>
        <dbReference type="EMBL" id="JAH32848.1"/>
    </source>
</evidence>
<organism evidence="1">
    <name type="scientific">Anguilla anguilla</name>
    <name type="common">European freshwater eel</name>
    <name type="synonym">Muraena anguilla</name>
    <dbReference type="NCBI Taxonomy" id="7936"/>
    <lineage>
        <taxon>Eukaryota</taxon>
        <taxon>Metazoa</taxon>
        <taxon>Chordata</taxon>
        <taxon>Craniata</taxon>
        <taxon>Vertebrata</taxon>
        <taxon>Euteleostomi</taxon>
        <taxon>Actinopterygii</taxon>
        <taxon>Neopterygii</taxon>
        <taxon>Teleostei</taxon>
        <taxon>Anguilliformes</taxon>
        <taxon>Anguillidae</taxon>
        <taxon>Anguilla</taxon>
    </lineage>
</organism>
<reference evidence="1" key="2">
    <citation type="journal article" date="2015" name="Fish Shellfish Immunol.">
        <title>Early steps in the European eel (Anguilla anguilla)-Vibrio vulnificus interaction in the gills: Role of the RtxA13 toxin.</title>
        <authorList>
            <person name="Callol A."/>
            <person name="Pajuelo D."/>
            <person name="Ebbesson L."/>
            <person name="Teles M."/>
            <person name="MacKenzie S."/>
            <person name="Amaro C."/>
        </authorList>
    </citation>
    <scope>NUCLEOTIDE SEQUENCE</scope>
</reference>
<dbReference type="AlphaFoldDB" id="A0A0E9RX88"/>
<protein>
    <submittedName>
        <fullName evidence="1">Uncharacterized protein</fullName>
    </submittedName>
</protein>
<accession>A0A0E9RX88</accession>
<proteinExistence type="predicted"/>
<reference evidence="1" key="1">
    <citation type="submission" date="2014-11" db="EMBL/GenBank/DDBJ databases">
        <authorList>
            <person name="Amaro Gonzalez C."/>
        </authorList>
    </citation>
    <scope>NUCLEOTIDE SEQUENCE</scope>
</reference>
<sequence length="32" mass="3806">MFATFFLRRLSTTYIVMCLQRTGTELFISTTR</sequence>
<dbReference type="EMBL" id="GBXM01075729">
    <property type="protein sequence ID" value="JAH32848.1"/>
    <property type="molecule type" value="Transcribed_RNA"/>
</dbReference>
<name>A0A0E9RX88_ANGAN</name>